<feature type="domain" description="Fungal-type protein kinase" evidence="5">
    <location>
        <begin position="302"/>
        <end position="733"/>
    </location>
</feature>
<evidence type="ECO:0000256" key="2">
    <source>
        <dbReference type="ARBA" id="ARBA00047899"/>
    </source>
</evidence>
<sequence length="844" mass="93987">MDPQHWHRTIEDNPIAHHLDGFHSNAGRKGVSDSADVEGLIAKDVSSLVTNLLYCLEIHPVAQGSLCDDLPKVIDAIGEGMVEDDRLRSLLKAAIIHQADDKTLWDVVLAFITATLTAIHTATRPPAPRSADRQDGSVTATQISTPSINVSEHHSFHGATISPDSTASNHFQSPSKCITDYVTSSSEHRDDVNLLLEHKLKGRLDIDIPGFLDAFFPSSDYQQTAERFLDRCKAGVVPAFHNAWDTWPDGAAETEVVTWLKLVTDEVEEFSRASFSSDVSHRRAILGMPRKPSRGSVAMPELDVAFISAADLERGSESLRSSCAGMLARGELRRDPIADAAQETRLALARSAQDMLTAQSTRRFVLGFTLCGSFMRVWLFDRLGGTASEQININTEPLQFIKVILGFLWMSEEDLGFDSSIKGPDLTVEGADGKKRHIDIEKTDGSKKCIVLDQGILRSPCIVGRATTCWKAHVKDDPETILVVKDSWQEVKRDEEGDMLLLATRKGVVNVARHYHHETVQVRGMNDDVHACVRRGLVKATASNSAQSDLQSSGRAPSERPRKRDTSTNPSTSAEEEGSGLHPRKKICSSPRTNSATEPRIELPNESRNRVHRRVIVQDYGKAIYKASSRQAVLACLEGCIKGHQSLYEAGILHRDISINNLMINEESETNTSCPHFLIDLDHAIKIDPNVLPNKRTKIGTRAFMAIDLLNGMEEHSFSHDLESFFWVLYWICIHYGKSGTDSQISPRLDRWNYMDDSLLSAHKANVLYTADKFIAAAEREFMPYYKPLIPYVNKLRELLPFVAELPGQIFKNSIPMEKTGPELYSQMINVLRQAQEDPEVQAE</sequence>
<feature type="region of interest" description="Disordered" evidence="4">
    <location>
        <begin position="540"/>
        <end position="606"/>
    </location>
</feature>
<dbReference type="SUPFAM" id="SSF56112">
    <property type="entry name" value="Protein kinase-like (PK-like)"/>
    <property type="match status" value="1"/>
</dbReference>
<dbReference type="eggNOG" id="ENOG502S5WB">
    <property type="taxonomic scope" value="Eukaryota"/>
</dbReference>
<keyword evidence="7" id="KW-1185">Reference proteome</keyword>
<evidence type="ECO:0000313" key="7">
    <source>
        <dbReference type="Proteomes" id="UP000016801"/>
    </source>
</evidence>
<accession>M1W1D1</accession>
<comment type="caution">
    <text evidence="6">The sequence shown here is derived from an EMBL/GenBank/DDBJ whole genome shotgun (WGS) entry which is preliminary data.</text>
</comment>
<dbReference type="EMBL" id="CAGA01000025">
    <property type="protein sequence ID" value="CCE30836.1"/>
    <property type="molecule type" value="Genomic_DNA"/>
</dbReference>
<evidence type="ECO:0000256" key="4">
    <source>
        <dbReference type="SAM" id="MobiDB-lite"/>
    </source>
</evidence>
<feature type="compositionally biased region" description="Polar residues" evidence="4">
    <location>
        <begin position="541"/>
        <end position="555"/>
    </location>
</feature>
<dbReference type="OrthoDB" id="4960969at2759"/>
<gene>
    <name evidence="6" type="ORF">CPUR_04685</name>
</gene>
<dbReference type="VEuPathDB" id="FungiDB:CPUR_04685"/>
<dbReference type="PROSITE" id="PS00109">
    <property type="entry name" value="PROTEIN_KINASE_TYR"/>
    <property type="match status" value="1"/>
</dbReference>
<comment type="catalytic activity">
    <reaction evidence="3">
        <text>L-seryl-[protein] + ATP = O-phospho-L-seryl-[protein] + ADP + H(+)</text>
        <dbReference type="Rhea" id="RHEA:17989"/>
        <dbReference type="Rhea" id="RHEA-COMP:9863"/>
        <dbReference type="Rhea" id="RHEA-COMP:11604"/>
        <dbReference type="ChEBI" id="CHEBI:15378"/>
        <dbReference type="ChEBI" id="CHEBI:29999"/>
        <dbReference type="ChEBI" id="CHEBI:30616"/>
        <dbReference type="ChEBI" id="CHEBI:83421"/>
        <dbReference type="ChEBI" id="CHEBI:456216"/>
        <dbReference type="EC" id="2.7.11.1"/>
    </reaction>
</comment>
<dbReference type="STRING" id="1111077.M1W1D1"/>
<dbReference type="AlphaFoldDB" id="M1W1D1"/>
<name>M1W1D1_CLAP2</name>
<dbReference type="PANTHER" id="PTHR38248:SF2">
    <property type="entry name" value="FUNK1 11"/>
    <property type="match status" value="1"/>
</dbReference>
<evidence type="ECO:0000256" key="1">
    <source>
        <dbReference type="ARBA" id="ARBA00012513"/>
    </source>
</evidence>
<dbReference type="InterPro" id="IPR008266">
    <property type="entry name" value="Tyr_kinase_AS"/>
</dbReference>
<dbReference type="Gene3D" id="1.10.510.10">
    <property type="entry name" value="Transferase(Phosphotransferase) domain 1"/>
    <property type="match status" value="1"/>
</dbReference>
<feature type="compositionally biased region" description="Basic and acidic residues" evidence="4">
    <location>
        <begin position="557"/>
        <end position="566"/>
    </location>
</feature>
<dbReference type="HOGENOM" id="CLU_005513_5_0_1"/>
<dbReference type="Proteomes" id="UP000016801">
    <property type="component" value="Unassembled WGS sequence"/>
</dbReference>
<dbReference type="InterPro" id="IPR011009">
    <property type="entry name" value="Kinase-like_dom_sf"/>
</dbReference>
<reference evidence="6 7" key="1">
    <citation type="journal article" date="2013" name="PLoS Genet.">
        <title>Plant-symbiotic fungi as chemical engineers: Multi-genome analysis of the Clavicipitaceae reveals dynamics of alkaloid loci.</title>
        <authorList>
            <person name="Schardl C.L."/>
            <person name="Young C.A."/>
            <person name="Hesse U."/>
            <person name="Amyotte S.G."/>
            <person name="Andreeva K."/>
            <person name="Calie P.J."/>
            <person name="Fleetwood D.J."/>
            <person name="Haws D.C."/>
            <person name="Moore N."/>
            <person name="Oeser B."/>
            <person name="Panaccione D.G."/>
            <person name="Schweri K.K."/>
            <person name="Voisey C.R."/>
            <person name="Farman M.L."/>
            <person name="Jaromczyk J.W."/>
            <person name="Roe B.A."/>
            <person name="O'Sullivan D.M."/>
            <person name="Scott B."/>
            <person name="Tudzynski P."/>
            <person name="An Z."/>
            <person name="Arnaoudova E.G."/>
            <person name="Bullock C.T."/>
            <person name="Charlton N.D."/>
            <person name="Chen L."/>
            <person name="Cox M."/>
            <person name="Dinkins R.D."/>
            <person name="Florea S."/>
            <person name="Glenn A.E."/>
            <person name="Gordon A."/>
            <person name="Gueldener U."/>
            <person name="Harris D.R."/>
            <person name="Hollin W."/>
            <person name="Jaromczyk J."/>
            <person name="Johnson R.D."/>
            <person name="Khan A.K."/>
            <person name="Leistner E."/>
            <person name="Leuchtmann A."/>
            <person name="Li C."/>
            <person name="Liu J."/>
            <person name="Liu J."/>
            <person name="Liu M."/>
            <person name="Mace W."/>
            <person name="Machado C."/>
            <person name="Nagabhyru P."/>
            <person name="Pan J."/>
            <person name="Schmid J."/>
            <person name="Sugawara K."/>
            <person name="Steiner U."/>
            <person name="Takach J.E."/>
            <person name="Tanaka E."/>
            <person name="Webb J.S."/>
            <person name="Wilson E.V."/>
            <person name="Wiseman J.L."/>
            <person name="Yoshida R."/>
            <person name="Zeng Z."/>
        </authorList>
    </citation>
    <scope>NUCLEOTIDE SEQUENCE [LARGE SCALE GENOMIC DNA]</scope>
    <source>
        <strain evidence="6 7">20.1</strain>
    </source>
</reference>
<proteinExistence type="predicted"/>
<dbReference type="InterPro" id="IPR040976">
    <property type="entry name" value="Pkinase_fungal"/>
</dbReference>
<dbReference type="PhylomeDB" id="M1W1D1"/>
<dbReference type="PANTHER" id="PTHR38248">
    <property type="entry name" value="FUNK1 6"/>
    <property type="match status" value="1"/>
</dbReference>
<dbReference type="EC" id="2.7.11.1" evidence="1"/>
<organism evidence="6 7">
    <name type="scientific">Claviceps purpurea (strain 20.1)</name>
    <name type="common">Ergot fungus</name>
    <name type="synonym">Sphacelia segetum</name>
    <dbReference type="NCBI Taxonomy" id="1111077"/>
    <lineage>
        <taxon>Eukaryota</taxon>
        <taxon>Fungi</taxon>
        <taxon>Dikarya</taxon>
        <taxon>Ascomycota</taxon>
        <taxon>Pezizomycotina</taxon>
        <taxon>Sordariomycetes</taxon>
        <taxon>Hypocreomycetidae</taxon>
        <taxon>Hypocreales</taxon>
        <taxon>Clavicipitaceae</taxon>
        <taxon>Claviceps</taxon>
    </lineage>
</organism>
<dbReference type="Pfam" id="PF17667">
    <property type="entry name" value="Pkinase_fungal"/>
    <property type="match status" value="1"/>
</dbReference>
<evidence type="ECO:0000256" key="3">
    <source>
        <dbReference type="ARBA" id="ARBA00048679"/>
    </source>
</evidence>
<evidence type="ECO:0000313" key="6">
    <source>
        <dbReference type="EMBL" id="CCE30836.1"/>
    </source>
</evidence>
<comment type="catalytic activity">
    <reaction evidence="2">
        <text>L-threonyl-[protein] + ATP = O-phospho-L-threonyl-[protein] + ADP + H(+)</text>
        <dbReference type="Rhea" id="RHEA:46608"/>
        <dbReference type="Rhea" id="RHEA-COMP:11060"/>
        <dbReference type="Rhea" id="RHEA-COMP:11605"/>
        <dbReference type="ChEBI" id="CHEBI:15378"/>
        <dbReference type="ChEBI" id="CHEBI:30013"/>
        <dbReference type="ChEBI" id="CHEBI:30616"/>
        <dbReference type="ChEBI" id="CHEBI:61977"/>
        <dbReference type="ChEBI" id="CHEBI:456216"/>
        <dbReference type="EC" id="2.7.11.1"/>
    </reaction>
</comment>
<evidence type="ECO:0000259" key="5">
    <source>
        <dbReference type="Pfam" id="PF17667"/>
    </source>
</evidence>
<protein>
    <recommendedName>
        <fullName evidence="1">non-specific serine/threonine protein kinase</fullName>
        <ecNumber evidence="1">2.7.11.1</ecNumber>
    </recommendedName>
</protein>
<dbReference type="GO" id="GO:0004674">
    <property type="term" value="F:protein serine/threonine kinase activity"/>
    <property type="evidence" value="ECO:0007669"/>
    <property type="project" value="UniProtKB-EC"/>
</dbReference>